<dbReference type="AlphaFoldDB" id="A0ABD3LH89"/>
<dbReference type="Pfam" id="PF23598">
    <property type="entry name" value="LRR_14"/>
    <property type="match status" value="1"/>
</dbReference>
<dbReference type="PROSITE" id="PS50104">
    <property type="entry name" value="TIR"/>
    <property type="match status" value="1"/>
</dbReference>
<dbReference type="PANTHER" id="PTHR11017">
    <property type="entry name" value="LEUCINE-RICH REPEAT-CONTAINING PROTEIN"/>
    <property type="match status" value="1"/>
</dbReference>
<reference evidence="5 6" key="1">
    <citation type="submission" date="2024-11" db="EMBL/GenBank/DDBJ databases">
        <title>Chromosome-level genome assembly of Eucalyptus globulus Labill. provides insights into its genome evolution.</title>
        <authorList>
            <person name="Li X."/>
        </authorList>
    </citation>
    <scope>NUCLEOTIDE SEQUENCE [LARGE SCALE GENOMIC DNA]</scope>
    <source>
        <strain evidence="5">CL2024</strain>
        <tissue evidence="5">Fresh tender leaves</tissue>
    </source>
</reference>
<evidence type="ECO:0000259" key="4">
    <source>
        <dbReference type="PROSITE" id="PS50104"/>
    </source>
</evidence>
<evidence type="ECO:0000256" key="2">
    <source>
        <dbReference type="ARBA" id="ARBA00022737"/>
    </source>
</evidence>
<keyword evidence="6" id="KW-1185">Reference proteome</keyword>
<dbReference type="Gene3D" id="3.80.10.10">
    <property type="entry name" value="Ribonuclease Inhibitor"/>
    <property type="match status" value="3"/>
</dbReference>
<dbReference type="GO" id="GO:0006952">
    <property type="term" value="P:defense response"/>
    <property type="evidence" value="ECO:0007669"/>
    <property type="project" value="UniProtKB-KW"/>
</dbReference>
<dbReference type="InterPro" id="IPR032675">
    <property type="entry name" value="LRR_dom_sf"/>
</dbReference>
<dbReference type="SUPFAM" id="SSF52058">
    <property type="entry name" value="L domain-like"/>
    <property type="match status" value="1"/>
</dbReference>
<dbReference type="Gene3D" id="3.40.50.300">
    <property type="entry name" value="P-loop containing nucleotide triphosphate hydrolases"/>
    <property type="match status" value="1"/>
</dbReference>
<dbReference type="Pfam" id="PF00931">
    <property type="entry name" value="NB-ARC"/>
    <property type="match status" value="1"/>
</dbReference>
<dbReference type="InterPro" id="IPR035897">
    <property type="entry name" value="Toll_tir_struct_dom_sf"/>
</dbReference>
<dbReference type="Gene3D" id="1.10.8.430">
    <property type="entry name" value="Helical domain of apoptotic protease-activating factors"/>
    <property type="match status" value="1"/>
</dbReference>
<dbReference type="Proteomes" id="UP001634007">
    <property type="component" value="Unassembled WGS sequence"/>
</dbReference>
<keyword evidence="3" id="KW-0611">Plant defense</keyword>
<dbReference type="InterPro" id="IPR058192">
    <property type="entry name" value="WHD_ROQ1-like"/>
</dbReference>
<dbReference type="InterPro" id="IPR055414">
    <property type="entry name" value="LRR_R13L4/SHOC2-like"/>
</dbReference>
<sequence>MEEGTSSKKSSGPSYDVFLNFRGVDIRHGFTDFLYHDMVRAGIEVFKDSESLHVGEKIGGALLQAIANSKIYVPIFSTNYASSHWCLRELEYMVECTSKSNGNKEILPIFLDVEPDDVKLKTNLYRKTLSKCQKSEAKLWKKALIEVGKIKGWNLNKDESQVDLIQSVIEAVLDKLNVKYKNVTEHLVGVDDRVEAIIKILDVESDSVKFLAIHGMGGVGKTTLAKVVFNQLSSRFQGCNFLSDVRESSERHGLVHLQKQLLSKFHDSRFVDKIKEADDGINMIKRVLHNKKVLIVLDDVHEEKQLKYLAKNRNWFGSGSRIIITTRYKSVLMIDRDATGEGPIKSANVLTYEVQEMEFHHALKLFNMHAFRRDSSPNDYVSLSKKVVSTLGKLPLALEITGSSLFGKSKELWVDTLKKLGKAPPQEVQKTLRITYERLDYDQGQVFLDIACFFVNEDKTYPCYMWEDCEYHPYNAIEILCLMSLIKIKDDNTFWMHDQVRDLGRAIVREENFKEPHKRSRVWNHHEALSILEQKKGSKKIEALSLGSRGVIITPGEVANLRHLRFLNGNEMFIVGDFNNLLSNLRWLSWRWCPFEFAATNFHLVNLVVLDLSHSYVSEEWIGWNQIRVASKLKVLDLGNCNDLMRTPDLSMLVSLERLILENCRNLIEIDPSIGKLKLLTALNLNGCHALEKLPNEIGCLDALTEILLPRPWDACKPPLCAFILPETIGNLRSLLTLDVSHSRMYLLPNSIGGLVKLRRLNLFKCLHIKNLPNSVGQLQSLVELNLSSTSLEYLPDSIGQLQSLVELDLSSTSLEYLPDSIGQLQSLVELDLSSTSLRHLPDSIGQLQSLVKLDLSSTSLGHLPDSISNLKQLTILKMSHIIRITKLPRAIGLMEKLEELDASRCHHLSSIIPEEIGRLSRLRILDLSFTCIYGLPTTVHCLSNLQTLNLESCSMLKELPKLPPSLSCLRWALDALKFCGNRTYVLEWVSAYQSSSLFLNEVNYTAICKTQPFLPELLSSSLRELEVGNLLITPWRDYCYLSNLSTLRLQSCSMSAFLDMIPEESERSRMQLQEKPLKSFQLNRSRDGSFLLKMKRLRHLVMHTCKFSPRTLCLSHMKILEEVNLFGCSLLVKIWGLEELGSLCFLSIVDCRSMERMSNLSKLRKLRKLRVGECPKLRSVEGLNHLESLQKLWIHDCCSLESLADTSNLRLECSTIEHCEQLPNRNSYCRCHDNRDSLFTEPDHAKYF</sequence>
<feature type="domain" description="TIR" evidence="4">
    <location>
        <begin position="13"/>
        <end position="176"/>
    </location>
</feature>
<comment type="caution">
    <text evidence="5">The sequence shown here is derived from an EMBL/GenBank/DDBJ whole genome shotgun (WGS) entry which is preliminary data.</text>
</comment>
<proteinExistence type="predicted"/>
<accession>A0ABD3LH89</accession>
<evidence type="ECO:0000256" key="1">
    <source>
        <dbReference type="ARBA" id="ARBA00022614"/>
    </source>
</evidence>
<dbReference type="EMBL" id="JBJKBG010000002">
    <property type="protein sequence ID" value="KAL3749993.1"/>
    <property type="molecule type" value="Genomic_DNA"/>
</dbReference>
<dbReference type="Pfam" id="PF23282">
    <property type="entry name" value="WHD_ROQ1"/>
    <property type="match status" value="1"/>
</dbReference>
<name>A0ABD3LH89_EUCGL</name>
<dbReference type="InterPro" id="IPR044974">
    <property type="entry name" value="Disease_R_plants"/>
</dbReference>
<dbReference type="GO" id="GO:0051707">
    <property type="term" value="P:response to other organism"/>
    <property type="evidence" value="ECO:0007669"/>
    <property type="project" value="UniProtKB-ARBA"/>
</dbReference>
<dbReference type="PANTHER" id="PTHR11017:SF570">
    <property type="entry name" value="DISEASE RESISTANCE PROTEIN (TIR-NBS CLASS)-RELATED"/>
    <property type="match status" value="1"/>
</dbReference>
<dbReference type="Gene3D" id="3.40.50.10140">
    <property type="entry name" value="Toll/interleukin-1 receptor homology (TIR) domain"/>
    <property type="match status" value="1"/>
</dbReference>
<keyword evidence="2" id="KW-0677">Repeat</keyword>
<dbReference type="InterPro" id="IPR002182">
    <property type="entry name" value="NB-ARC"/>
</dbReference>
<organism evidence="5 6">
    <name type="scientific">Eucalyptus globulus</name>
    <name type="common">Tasmanian blue gum</name>
    <dbReference type="NCBI Taxonomy" id="34317"/>
    <lineage>
        <taxon>Eukaryota</taxon>
        <taxon>Viridiplantae</taxon>
        <taxon>Streptophyta</taxon>
        <taxon>Embryophyta</taxon>
        <taxon>Tracheophyta</taxon>
        <taxon>Spermatophyta</taxon>
        <taxon>Magnoliopsida</taxon>
        <taxon>eudicotyledons</taxon>
        <taxon>Gunneridae</taxon>
        <taxon>Pentapetalae</taxon>
        <taxon>rosids</taxon>
        <taxon>malvids</taxon>
        <taxon>Myrtales</taxon>
        <taxon>Myrtaceae</taxon>
        <taxon>Myrtoideae</taxon>
        <taxon>Eucalypteae</taxon>
        <taxon>Eucalyptus</taxon>
    </lineage>
</organism>
<dbReference type="InterPro" id="IPR003591">
    <property type="entry name" value="Leu-rich_rpt_typical-subtyp"/>
</dbReference>
<evidence type="ECO:0000313" key="6">
    <source>
        <dbReference type="Proteomes" id="UP001634007"/>
    </source>
</evidence>
<dbReference type="SUPFAM" id="SSF52200">
    <property type="entry name" value="Toll/Interleukin receptor TIR domain"/>
    <property type="match status" value="1"/>
</dbReference>
<dbReference type="SUPFAM" id="SSF52047">
    <property type="entry name" value="RNI-like"/>
    <property type="match status" value="1"/>
</dbReference>
<dbReference type="InterPro" id="IPR042197">
    <property type="entry name" value="Apaf_helical"/>
</dbReference>
<dbReference type="InterPro" id="IPR027417">
    <property type="entry name" value="P-loop_NTPase"/>
</dbReference>
<evidence type="ECO:0000313" key="5">
    <source>
        <dbReference type="EMBL" id="KAL3749993.1"/>
    </source>
</evidence>
<gene>
    <name evidence="5" type="ORF">ACJRO7_011034</name>
</gene>
<evidence type="ECO:0000256" key="3">
    <source>
        <dbReference type="ARBA" id="ARBA00022821"/>
    </source>
</evidence>
<keyword evidence="1" id="KW-0433">Leucine-rich repeat</keyword>
<dbReference type="PRINTS" id="PR00364">
    <property type="entry name" value="DISEASERSIST"/>
</dbReference>
<protein>
    <recommendedName>
        <fullName evidence="4">TIR domain-containing protein</fullName>
    </recommendedName>
</protein>
<dbReference type="SUPFAM" id="SSF52540">
    <property type="entry name" value="P-loop containing nucleoside triphosphate hydrolases"/>
    <property type="match status" value="1"/>
</dbReference>
<dbReference type="SMART" id="SM00255">
    <property type="entry name" value="TIR"/>
    <property type="match status" value="1"/>
</dbReference>
<dbReference type="InterPro" id="IPR000157">
    <property type="entry name" value="TIR_dom"/>
</dbReference>
<dbReference type="Pfam" id="PF01582">
    <property type="entry name" value="TIR"/>
    <property type="match status" value="1"/>
</dbReference>
<dbReference type="SMART" id="SM00369">
    <property type="entry name" value="LRR_TYP"/>
    <property type="match status" value="6"/>
</dbReference>